<protein>
    <submittedName>
        <fullName evidence="4">EAL domain-containing protein</fullName>
    </submittedName>
</protein>
<dbReference type="NCBIfam" id="TIGR00254">
    <property type="entry name" value="GGDEF"/>
    <property type="match status" value="1"/>
</dbReference>
<dbReference type="Gene3D" id="3.20.20.450">
    <property type="entry name" value="EAL domain"/>
    <property type="match status" value="1"/>
</dbReference>
<dbReference type="CDD" id="cd01948">
    <property type="entry name" value="EAL"/>
    <property type="match status" value="1"/>
</dbReference>
<evidence type="ECO:0000259" key="1">
    <source>
        <dbReference type="PROSITE" id="PS50113"/>
    </source>
</evidence>
<dbReference type="AlphaFoldDB" id="A0A9J6ZM62"/>
<dbReference type="InterPro" id="IPR035965">
    <property type="entry name" value="PAS-like_dom_sf"/>
</dbReference>
<accession>A0A9J6ZM62</accession>
<dbReference type="Pfam" id="PF00990">
    <property type="entry name" value="GGDEF"/>
    <property type="match status" value="1"/>
</dbReference>
<dbReference type="PANTHER" id="PTHR44757:SF2">
    <property type="entry name" value="BIOFILM ARCHITECTURE MAINTENANCE PROTEIN MBAA"/>
    <property type="match status" value="1"/>
</dbReference>
<dbReference type="Pfam" id="PF13426">
    <property type="entry name" value="PAS_9"/>
    <property type="match status" value="1"/>
</dbReference>
<feature type="domain" description="EAL" evidence="2">
    <location>
        <begin position="496"/>
        <end position="749"/>
    </location>
</feature>
<organism evidence="4 5">
    <name type="scientific">Candidatus Pristimantibacillus lignocellulolyticus</name>
    <dbReference type="NCBI Taxonomy" id="2994561"/>
    <lineage>
        <taxon>Bacteria</taxon>
        <taxon>Bacillati</taxon>
        <taxon>Bacillota</taxon>
        <taxon>Bacilli</taxon>
        <taxon>Bacillales</taxon>
        <taxon>Paenibacillaceae</taxon>
        <taxon>Candidatus Pristimantibacillus</taxon>
    </lineage>
</organism>
<dbReference type="InterPro" id="IPR029787">
    <property type="entry name" value="Nucleotide_cyclase"/>
</dbReference>
<dbReference type="InterPro" id="IPR035919">
    <property type="entry name" value="EAL_sf"/>
</dbReference>
<dbReference type="Gene3D" id="3.30.70.270">
    <property type="match status" value="1"/>
</dbReference>
<evidence type="ECO:0000313" key="4">
    <source>
        <dbReference type="EMBL" id="URN96761.1"/>
    </source>
</evidence>
<dbReference type="InterPro" id="IPR000160">
    <property type="entry name" value="GGDEF_dom"/>
</dbReference>
<dbReference type="FunFam" id="3.20.20.450:FF:000001">
    <property type="entry name" value="Cyclic di-GMP phosphodiesterase yahA"/>
    <property type="match status" value="1"/>
</dbReference>
<dbReference type="PROSITE" id="PS50113">
    <property type="entry name" value="PAC"/>
    <property type="match status" value="1"/>
</dbReference>
<dbReference type="Proteomes" id="UP001056756">
    <property type="component" value="Chromosome"/>
</dbReference>
<evidence type="ECO:0000313" key="5">
    <source>
        <dbReference type="Proteomes" id="UP001056756"/>
    </source>
</evidence>
<dbReference type="InterPro" id="IPR043128">
    <property type="entry name" value="Rev_trsase/Diguanyl_cyclase"/>
</dbReference>
<evidence type="ECO:0000259" key="2">
    <source>
        <dbReference type="PROSITE" id="PS50883"/>
    </source>
</evidence>
<dbReference type="NCBIfam" id="TIGR00229">
    <property type="entry name" value="sensory_box"/>
    <property type="match status" value="1"/>
</dbReference>
<feature type="domain" description="GGDEF" evidence="3">
    <location>
        <begin position="352"/>
        <end position="485"/>
    </location>
</feature>
<dbReference type="InterPro" id="IPR000700">
    <property type="entry name" value="PAS-assoc_C"/>
</dbReference>
<dbReference type="KEGG" id="plig:NAG76_04175"/>
<reference evidence="4" key="1">
    <citation type="submission" date="2022-05" db="EMBL/GenBank/DDBJ databases">
        <title>Novel bacterial taxa in a minimal lignocellulolytic consortium and its capacity to transform plastics disclosed by genome-resolved metagenomics.</title>
        <authorList>
            <person name="Rodriguez C.A.D."/>
            <person name="Diaz-Garcia L."/>
            <person name="Herrera K."/>
            <person name="Tarazona N.A."/>
            <person name="Sproer C."/>
            <person name="Overmann J."/>
            <person name="Jimenez D.J."/>
        </authorList>
    </citation>
    <scope>NUCLEOTIDE SEQUENCE</scope>
    <source>
        <strain evidence="4">MAG5</strain>
    </source>
</reference>
<feature type="domain" description="PAC" evidence="1">
    <location>
        <begin position="266"/>
        <end position="318"/>
    </location>
</feature>
<dbReference type="SMART" id="SM00267">
    <property type="entry name" value="GGDEF"/>
    <property type="match status" value="1"/>
</dbReference>
<sequence>MTQLNQEEDYIVESKRKCIAAGMDPNEIRKPKRSMSERELLKKRNTYSEILSVVNFFSKKILDSLSGTPLLIVISDENGYLLHMVGDETIKKTVQQLGIQVGAQFSQEDMGTNVVSLSLQQSHPVQIIGSDHYHTVLHGTACYGVAFHYTDSNNVLGSICIMTATELHNPFFLTMLSTVVDSIERELLLRKQNRKLNMLNQIMVNKNRNGIIITNANGIITSVNDFVAETFGIHKDTNIVDRAEQNPECLISSHMKKVIKNKQSFDNVQMILRSFDNQKIVCLFDAQPIYDETNNFIGSYSQLRDITERYLNEERHNYLAYHDELTSLPNRRSLHETLNYHISSSLTAGKNINLTLMFLDLDHFKTINDAFGHSNGDILLKQVSGRLIQFLGDNGKVFRMGGDEFIFLFNDLIGQKEVIHTGKQIIDLFDTPFTISGSKFHVTASIGIAIYPNDGTDSETFMVYADNAMYKSKSKGRNNYTLFDSNMKSRSKEKDKLSLEVSLRKALENNEFIVYYQPQVDLINKKIIGAEALLRWNSPEYGLVYPDVFIPILEENGMISHVGEWILGEVCNQSKRWVEKGFPKFRLAVNLSSQQFLKDNLVEVISNILIETEMNPNYLELEITETMTMDVERAINVLSQLNALGVRISIDDFGTGYSSLNYLKKFPIHTLKIDKSFVRDIMLDKNDSSIVSTIISMAHNLNLDVVAEGVETKDQLDFLKMKNCDAVQGYYFSKPLSVDDFEKSFYQLNDDIKNN</sequence>
<dbReference type="Pfam" id="PF00563">
    <property type="entry name" value="EAL"/>
    <property type="match status" value="1"/>
</dbReference>
<proteinExistence type="predicted"/>
<dbReference type="SUPFAM" id="SSF55785">
    <property type="entry name" value="PYP-like sensor domain (PAS domain)"/>
    <property type="match status" value="1"/>
</dbReference>
<dbReference type="InterPro" id="IPR052155">
    <property type="entry name" value="Biofilm_reg_signaling"/>
</dbReference>
<dbReference type="Gene3D" id="3.30.450.20">
    <property type="entry name" value="PAS domain"/>
    <property type="match status" value="1"/>
</dbReference>
<name>A0A9J6ZM62_9BACL</name>
<evidence type="ECO:0000259" key="3">
    <source>
        <dbReference type="PROSITE" id="PS50887"/>
    </source>
</evidence>
<dbReference type="SUPFAM" id="SSF141868">
    <property type="entry name" value="EAL domain-like"/>
    <property type="match status" value="1"/>
</dbReference>
<dbReference type="PROSITE" id="PS50887">
    <property type="entry name" value="GGDEF"/>
    <property type="match status" value="1"/>
</dbReference>
<dbReference type="PROSITE" id="PS50883">
    <property type="entry name" value="EAL"/>
    <property type="match status" value="1"/>
</dbReference>
<dbReference type="InterPro" id="IPR000014">
    <property type="entry name" value="PAS"/>
</dbReference>
<gene>
    <name evidence="4" type="ORF">NAG76_04175</name>
</gene>
<dbReference type="PANTHER" id="PTHR44757">
    <property type="entry name" value="DIGUANYLATE CYCLASE DGCP"/>
    <property type="match status" value="1"/>
</dbReference>
<dbReference type="Gene3D" id="3.30.450.40">
    <property type="match status" value="1"/>
</dbReference>
<dbReference type="SUPFAM" id="SSF55073">
    <property type="entry name" value="Nucleotide cyclase"/>
    <property type="match status" value="1"/>
</dbReference>
<dbReference type="InterPro" id="IPR029016">
    <property type="entry name" value="GAF-like_dom_sf"/>
</dbReference>
<dbReference type="SMART" id="SM00052">
    <property type="entry name" value="EAL"/>
    <property type="match status" value="1"/>
</dbReference>
<dbReference type="CDD" id="cd01949">
    <property type="entry name" value="GGDEF"/>
    <property type="match status" value="1"/>
</dbReference>
<dbReference type="InterPro" id="IPR001633">
    <property type="entry name" value="EAL_dom"/>
</dbReference>
<dbReference type="EMBL" id="CP097899">
    <property type="protein sequence ID" value="URN96761.1"/>
    <property type="molecule type" value="Genomic_DNA"/>
</dbReference>